<keyword evidence="7" id="KW-0812">Transmembrane</keyword>
<keyword evidence="5 6" id="KW-0413">Isomerase</keyword>
<dbReference type="Proteomes" id="UP000036923">
    <property type="component" value="Unassembled WGS sequence"/>
</dbReference>
<dbReference type="PROSITE" id="PS50198">
    <property type="entry name" value="PPIC_PPIASE_2"/>
    <property type="match status" value="1"/>
</dbReference>
<sequence>MKSNTKTVIIAVFLVLALVIGGTIIYQVYESSNSYIATMAGEKITTAEYKFFLRIIKNDYETKAGVDYQPDDVKKSFWKKVQNGEATEVTAKNDALKEVQKFKIMLMKAQENNLTLDSADLQKSKETMDNIVQSEGDGDKALAEKNVKKKYWISLSEYESIYKNYMLAFGKYASVEADNIRITDSELQKKYAEAMNKEGKVTVWEVFLETIDSAGKPLPNDKLQEKTNLAKEVLSKARSGADFGSLVTQYTDDKGAKQNGGEFTVSKNEKMPKEYLEWVFDAKEGDIGLVTTTSGYYVIKRPKFDELKDSLKRTYQLDEVNKKLEGWVKDDQYKMNVNKRVLNNIKLY</sequence>
<comment type="catalytic activity">
    <reaction evidence="1">
        <text>[protein]-peptidylproline (omega=180) = [protein]-peptidylproline (omega=0)</text>
        <dbReference type="Rhea" id="RHEA:16237"/>
        <dbReference type="Rhea" id="RHEA-COMP:10747"/>
        <dbReference type="Rhea" id="RHEA-COMP:10748"/>
        <dbReference type="ChEBI" id="CHEBI:83833"/>
        <dbReference type="ChEBI" id="CHEBI:83834"/>
        <dbReference type="EC" id="5.2.1.8"/>
    </reaction>
</comment>
<evidence type="ECO:0000256" key="2">
    <source>
        <dbReference type="ARBA" id="ARBA00013194"/>
    </source>
</evidence>
<evidence type="ECO:0000256" key="7">
    <source>
        <dbReference type="SAM" id="Phobius"/>
    </source>
</evidence>
<dbReference type="InterPro" id="IPR046357">
    <property type="entry name" value="PPIase_dom_sf"/>
</dbReference>
<evidence type="ECO:0000256" key="3">
    <source>
        <dbReference type="ARBA" id="ARBA00022729"/>
    </source>
</evidence>
<evidence type="ECO:0000313" key="10">
    <source>
        <dbReference type="Proteomes" id="UP000036923"/>
    </source>
</evidence>
<comment type="caution">
    <text evidence="9">The sequence shown here is derived from an EMBL/GenBank/DDBJ whole genome shotgun (WGS) entry which is preliminary data.</text>
</comment>
<dbReference type="SUPFAM" id="SSF109998">
    <property type="entry name" value="Triger factor/SurA peptide-binding domain-like"/>
    <property type="match status" value="1"/>
</dbReference>
<evidence type="ECO:0000256" key="6">
    <source>
        <dbReference type="PROSITE-ProRule" id="PRU00278"/>
    </source>
</evidence>
<feature type="transmembrane region" description="Helical" evidence="7">
    <location>
        <begin position="7"/>
        <end position="29"/>
    </location>
</feature>
<dbReference type="RefSeq" id="WP_036942653.1">
    <property type="nucleotide sequence ID" value="NZ_JQKC01000019.1"/>
</dbReference>
<protein>
    <recommendedName>
        <fullName evidence="2">peptidylprolyl isomerase</fullName>
        <ecNumber evidence="2">5.2.1.8</ecNumber>
    </recommendedName>
</protein>
<dbReference type="EC" id="5.2.1.8" evidence="2"/>
<dbReference type="Gene3D" id="3.10.50.40">
    <property type="match status" value="1"/>
</dbReference>
<dbReference type="GO" id="GO:0003755">
    <property type="term" value="F:peptidyl-prolyl cis-trans isomerase activity"/>
    <property type="evidence" value="ECO:0007669"/>
    <property type="project" value="UniProtKB-KW"/>
</dbReference>
<dbReference type="InterPro" id="IPR050245">
    <property type="entry name" value="PrsA_foldase"/>
</dbReference>
<gene>
    <name evidence="9" type="ORF">Bccel_2590</name>
</gene>
<dbReference type="PANTHER" id="PTHR47245:SF1">
    <property type="entry name" value="FOLDASE PROTEIN PRSA"/>
    <property type="match status" value="1"/>
</dbReference>
<dbReference type="SUPFAM" id="SSF54534">
    <property type="entry name" value="FKBP-like"/>
    <property type="match status" value="1"/>
</dbReference>
<keyword evidence="7" id="KW-0472">Membrane</keyword>
<organism evidence="9 10">
    <name type="scientific">Pseudobacteroides cellulosolvens ATCC 35603 = DSM 2933</name>
    <dbReference type="NCBI Taxonomy" id="398512"/>
    <lineage>
        <taxon>Bacteria</taxon>
        <taxon>Bacillati</taxon>
        <taxon>Bacillota</taxon>
        <taxon>Clostridia</taxon>
        <taxon>Eubacteriales</taxon>
        <taxon>Oscillospiraceae</taxon>
        <taxon>Pseudobacteroides</taxon>
    </lineage>
</organism>
<evidence type="ECO:0000259" key="8">
    <source>
        <dbReference type="PROSITE" id="PS50198"/>
    </source>
</evidence>
<evidence type="ECO:0000313" key="9">
    <source>
        <dbReference type="EMBL" id="KNY27319.1"/>
    </source>
</evidence>
<accession>A0A0L6JNI5</accession>
<dbReference type="eggNOG" id="COG0760">
    <property type="taxonomic scope" value="Bacteria"/>
</dbReference>
<feature type="domain" description="PpiC" evidence="8">
    <location>
        <begin position="198"/>
        <end position="303"/>
    </location>
</feature>
<evidence type="ECO:0000256" key="5">
    <source>
        <dbReference type="ARBA" id="ARBA00023235"/>
    </source>
</evidence>
<dbReference type="EMBL" id="LGTC01000001">
    <property type="protein sequence ID" value="KNY27319.1"/>
    <property type="molecule type" value="Genomic_DNA"/>
</dbReference>
<keyword evidence="3" id="KW-0732">Signal</keyword>
<dbReference type="AlphaFoldDB" id="A0A0L6JNI5"/>
<dbReference type="PANTHER" id="PTHR47245">
    <property type="entry name" value="PEPTIDYLPROLYL ISOMERASE"/>
    <property type="match status" value="1"/>
</dbReference>
<dbReference type="InterPro" id="IPR027304">
    <property type="entry name" value="Trigger_fact/SurA_dom_sf"/>
</dbReference>
<evidence type="ECO:0000256" key="1">
    <source>
        <dbReference type="ARBA" id="ARBA00000971"/>
    </source>
</evidence>
<keyword evidence="4 6" id="KW-0697">Rotamase</keyword>
<dbReference type="Pfam" id="PF13616">
    <property type="entry name" value="Rotamase_3"/>
    <property type="match status" value="1"/>
</dbReference>
<evidence type="ECO:0000256" key="4">
    <source>
        <dbReference type="ARBA" id="ARBA00023110"/>
    </source>
</evidence>
<dbReference type="OrthoDB" id="14196at2"/>
<keyword evidence="7" id="KW-1133">Transmembrane helix</keyword>
<reference evidence="10" key="1">
    <citation type="submission" date="2015-07" db="EMBL/GenBank/DDBJ databases">
        <title>Near-Complete Genome Sequence of the Cellulolytic Bacterium Bacteroides (Pseudobacteroides) cellulosolvens ATCC 35603.</title>
        <authorList>
            <person name="Dassa B."/>
            <person name="Utturkar S.M."/>
            <person name="Klingeman D.M."/>
            <person name="Hurt R.A."/>
            <person name="Keller M."/>
            <person name="Xu J."/>
            <person name="Reddy Y.H.K."/>
            <person name="Borovok I."/>
            <person name="Grinberg I.R."/>
            <person name="Lamed R."/>
            <person name="Zhivin O."/>
            <person name="Bayer E.A."/>
            <person name="Brown S.D."/>
        </authorList>
    </citation>
    <scope>NUCLEOTIDE SEQUENCE [LARGE SCALE GENOMIC DNA]</scope>
    <source>
        <strain evidence="10">DSM 2933</strain>
    </source>
</reference>
<dbReference type="InterPro" id="IPR000297">
    <property type="entry name" value="PPIase_PpiC"/>
</dbReference>
<name>A0A0L6JNI5_9FIRM</name>
<keyword evidence="10" id="KW-1185">Reference proteome</keyword>
<dbReference type="STRING" id="398512.Bccel_2590"/>
<proteinExistence type="predicted"/>